<reference evidence="2 3" key="1">
    <citation type="journal article" date="2021" name="Elife">
        <title>Chloroplast acquisition without the gene transfer in kleptoplastic sea slugs, Plakobranchus ocellatus.</title>
        <authorList>
            <person name="Maeda T."/>
            <person name="Takahashi S."/>
            <person name="Yoshida T."/>
            <person name="Shimamura S."/>
            <person name="Takaki Y."/>
            <person name="Nagai Y."/>
            <person name="Toyoda A."/>
            <person name="Suzuki Y."/>
            <person name="Arimoto A."/>
            <person name="Ishii H."/>
            <person name="Satoh N."/>
            <person name="Nishiyama T."/>
            <person name="Hasebe M."/>
            <person name="Maruyama T."/>
            <person name="Minagawa J."/>
            <person name="Obokata J."/>
            <person name="Shigenobu S."/>
        </authorList>
    </citation>
    <scope>NUCLEOTIDE SEQUENCE [LARGE SCALE GENOMIC DNA]</scope>
</reference>
<feature type="compositionally biased region" description="Polar residues" evidence="1">
    <location>
        <begin position="91"/>
        <end position="105"/>
    </location>
</feature>
<feature type="region of interest" description="Disordered" evidence="1">
    <location>
        <begin position="245"/>
        <end position="338"/>
    </location>
</feature>
<sequence length="419" mass="46861">MEETEVDENLCQLNSEAKKSTAFSIRDILGPQQQQEQEQQDEQQEQQQDLQQQLQQHASIKAQKDAVDPNVNAPKNAEALETKVSPREADLSTSDAKQNSQTDNSSVDDDLLNQRSKPLDLQPYHENSRSYTPAPDIHTAATDTHGPKVNQYLHSPRYSQSQKKLQQSNQEAIIPECQNKHQHQLQQHHRHLPQLQQNAHALHLGHNPFYNHNHNDDTHQKQKLCYAREQLHPSLICPDPGDALIATSRPQLQQGPPHQLPMLTLASPESLRGGGSPRDTHSGADLDRENNNNKKNLKTNQRNDSSGSSRYGELRRSSSVDGMGPAAPHVINDSGLPSNLTGRLDASNFMESMRYGHGGRLDPRLDGAVMSQWQQDGCSPIEHHHHHHHAVSAQGSAMLNYNLFTESQAARDMFGCNGK</sequence>
<feature type="region of interest" description="Disordered" evidence="1">
    <location>
        <begin position="15"/>
        <end position="152"/>
    </location>
</feature>
<evidence type="ECO:0000313" key="3">
    <source>
        <dbReference type="Proteomes" id="UP000762676"/>
    </source>
</evidence>
<dbReference type="EMBL" id="BMAT01008557">
    <property type="protein sequence ID" value="GFR88054.1"/>
    <property type="molecule type" value="Genomic_DNA"/>
</dbReference>
<accession>A0AAV4GR59</accession>
<protein>
    <submittedName>
        <fullName evidence="2">Uncharacterized protein</fullName>
    </submittedName>
</protein>
<gene>
    <name evidence="2" type="ORF">ElyMa_004241100</name>
</gene>
<feature type="compositionally biased region" description="Low complexity" evidence="1">
    <location>
        <begin position="250"/>
        <end position="263"/>
    </location>
</feature>
<name>A0AAV4GR59_9GAST</name>
<feature type="compositionally biased region" description="Low complexity" evidence="1">
    <location>
        <begin position="45"/>
        <end position="56"/>
    </location>
</feature>
<feature type="compositionally biased region" description="Basic and acidic residues" evidence="1">
    <location>
        <begin position="78"/>
        <end position="90"/>
    </location>
</feature>
<dbReference type="AlphaFoldDB" id="A0AAV4GR59"/>
<proteinExistence type="predicted"/>
<organism evidence="2 3">
    <name type="scientific">Elysia marginata</name>
    <dbReference type="NCBI Taxonomy" id="1093978"/>
    <lineage>
        <taxon>Eukaryota</taxon>
        <taxon>Metazoa</taxon>
        <taxon>Spiralia</taxon>
        <taxon>Lophotrochozoa</taxon>
        <taxon>Mollusca</taxon>
        <taxon>Gastropoda</taxon>
        <taxon>Heterobranchia</taxon>
        <taxon>Euthyneura</taxon>
        <taxon>Panpulmonata</taxon>
        <taxon>Sacoglossa</taxon>
        <taxon>Placobranchoidea</taxon>
        <taxon>Plakobranchidae</taxon>
        <taxon>Elysia</taxon>
    </lineage>
</organism>
<feature type="compositionally biased region" description="Basic and acidic residues" evidence="1">
    <location>
        <begin position="278"/>
        <end position="292"/>
    </location>
</feature>
<keyword evidence="3" id="KW-1185">Reference proteome</keyword>
<evidence type="ECO:0000313" key="2">
    <source>
        <dbReference type="EMBL" id="GFR88054.1"/>
    </source>
</evidence>
<evidence type="ECO:0000256" key="1">
    <source>
        <dbReference type="SAM" id="MobiDB-lite"/>
    </source>
</evidence>
<comment type="caution">
    <text evidence="2">The sequence shown here is derived from an EMBL/GenBank/DDBJ whole genome shotgun (WGS) entry which is preliminary data.</text>
</comment>
<dbReference type="Proteomes" id="UP000762676">
    <property type="component" value="Unassembled WGS sequence"/>
</dbReference>